<dbReference type="AlphaFoldDB" id="A0A833A3V2"/>
<dbReference type="InterPro" id="IPR009072">
    <property type="entry name" value="Histone-fold"/>
</dbReference>
<accession>A0A833A3V2</accession>
<dbReference type="CDD" id="cd22909">
    <property type="entry name" value="HFD_archaea_histone-like"/>
    <property type="match status" value="1"/>
</dbReference>
<evidence type="ECO:0000313" key="9">
    <source>
        <dbReference type="Proteomes" id="UP000608579"/>
    </source>
</evidence>
<comment type="similarity">
    <text evidence="3">Belongs to the archaeal histone HMF family.</text>
</comment>
<reference evidence="8" key="1">
    <citation type="journal article" date="2020" name="ISME J.">
        <title>Gammaproteobacteria mediating utilization of methyl-, sulfur- and petroleum organic compounds in deep ocean hydrothermal plumes.</title>
        <authorList>
            <person name="Zhou Z."/>
            <person name="Liu Y."/>
            <person name="Pan J."/>
            <person name="Cron B.R."/>
            <person name="Toner B.M."/>
            <person name="Anantharaman K."/>
            <person name="Breier J.A."/>
            <person name="Dick G.J."/>
            <person name="Li M."/>
        </authorList>
    </citation>
    <scope>NUCLEOTIDE SEQUENCE</scope>
    <source>
        <strain evidence="8">SZUA-1515</strain>
    </source>
</reference>
<dbReference type="GO" id="GO:0005694">
    <property type="term" value="C:chromosome"/>
    <property type="evidence" value="ECO:0007669"/>
    <property type="project" value="UniProtKB-SubCell"/>
</dbReference>
<organism evidence="8 9">
    <name type="scientific">Caldiarchaeum subterraneum</name>
    <dbReference type="NCBI Taxonomy" id="311458"/>
    <lineage>
        <taxon>Archaea</taxon>
        <taxon>Nitrososphaerota</taxon>
        <taxon>Candidatus Caldarchaeales</taxon>
        <taxon>Candidatus Caldarchaeaceae</taxon>
        <taxon>Candidatus Caldarchaeum</taxon>
    </lineage>
</organism>
<evidence type="ECO:0000256" key="3">
    <source>
        <dbReference type="ARBA" id="ARBA00008264"/>
    </source>
</evidence>
<dbReference type="PANTHER" id="PTHR47828:SF1">
    <property type="entry name" value="ARCHAEAL HISTONE A"/>
    <property type="match status" value="1"/>
</dbReference>
<dbReference type="GO" id="GO:0005737">
    <property type="term" value="C:cytoplasm"/>
    <property type="evidence" value="ECO:0007669"/>
    <property type="project" value="UniProtKB-SubCell"/>
</dbReference>
<comment type="caution">
    <text evidence="8">The sequence shown here is derived from an EMBL/GenBank/DDBJ whole genome shotgun (WGS) entry which is preliminary data.</text>
</comment>
<evidence type="ECO:0000256" key="2">
    <source>
        <dbReference type="ARBA" id="ARBA00004496"/>
    </source>
</evidence>
<keyword evidence="6" id="KW-0238">DNA-binding</keyword>
<dbReference type="NCBIfam" id="NF043032">
    <property type="entry name" value="archaea_histone"/>
    <property type="match status" value="1"/>
</dbReference>
<sequence>MGQSEISAAPIHRIIKKAGAARVSEDAAEELRKILEEVGLTIAREAIGLAQYAGRRTVKREDIERAARTVLRGVYGPP</sequence>
<dbReference type="EMBL" id="DQVM01000069">
    <property type="protein sequence ID" value="HIQ29628.1"/>
    <property type="molecule type" value="Genomic_DNA"/>
</dbReference>
<keyword evidence="5" id="KW-0963">Cytoplasm</keyword>
<evidence type="ECO:0000256" key="5">
    <source>
        <dbReference type="ARBA" id="ARBA00022490"/>
    </source>
</evidence>
<name>A0A833A3V2_CALS0</name>
<dbReference type="InterPro" id="IPR050004">
    <property type="entry name" value="HmfB-like"/>
</dbReference>
<gene>
    <name evidence="8" type="ORF">EYH45_03590</name>
</gene>
<feature type="domain" description="Transcription factor CBF/NF-Y/archaeal histone" evidence="7">
    <location>
        <begin position="7"/>
        <end position="66"/>
    </location>
</feature>
<dbReference type="Proteomes" id="UP000608579">
    <property type="component" value="Unassembled WGS sequence"/>
</dbReference>
<proteinExistence type="inferred from homology"/>
<dbReference type="InterPro" id="IPR003958">
    <property type="entry name" value="CBFA_NFYB_domain"/>
</dbReference>
<dbReference type="SUPFAM" id="SSF47113">
    <property type="entry name" value="Histone-fold"/>
    <property type="match status" value="1"/>
</dbReference>
<evidence type="ECO:0000256" key="1">
    <source>
        <dbReference type="ARBA" id="ARBA00004286"/>
    </source>
</evidence>
<evidence type="ECO:0000313" key="8">
    <source>
        <dbReference type="EMBL" id="HIQ29628.1"/>
    </source>
</evidence>
<evidence type="ECO:0000259" key="7">
    <source>
        <dbReference type="Pfam" id="PF00808"/>
    </source>
</evidence>
<protein>
    <submittedName>
        <fullName evidence="8">Histone family protein</fullName>
    </submittedName>
</protein>
<evidence type="ECO:0000256" key="4">
    <source>
        <dbReference type="ARBA" id="ARBA00022454"/>
    </source>
</evidence>
<dbReference type="GO" id="GO:0003677">
    <property type="term" value="F:DNA binding"/>
    <property type="evidence" value="ECO:0007669"/>
    <property type="project" value="UniProtKB-KW"/>
</dbReference>
<comment type="subcellular location">
    <subcellularLocation>
        <location evidence="1">Chromosome</location>
    </subcellularLocation>
    <subcellularLocation>
        <location evidence="2">Cytoplasm</location>
    </subcellularLocation>
</comment>
<dbReference type="Gene3D" id="1.10.20.10">
    <property type="entry name" value="Histone, subunit A"/>
    <property type="match status" value="1"/>
</dbReference>
<keyword evidence="4" id="KW-0158">Chromosome</keyword>
<dbReference type="GO" id="GO:0046982">
    <property type="term" value="F:protein heterodimerization activity"/>
    <property type="evidence" value="ECO:0007669"/>
    <property type="project" value="InterPro"/>
</dbReference>
<evidence type="ECO:0000256" key="6">
    <source>
        <dbReference type="ARBA" id="ARBA00023125"/>
    </source>
</evidence>
<dbReference type="InterPro" id="IPR050947">
    <property type="entry name" value="Archaeal_histone_HMF"/>
</dbReference>
<dbReference type="PANTHER" id="PTHR47828">
    <property type="entry name" value="ARCHAEAL HISTONE A"/>
    <property type="match status" value="1"/>
</dbReference>
<dbReference type="Pfam" id="PF00808">
    <property type="entry name" value="CBFD_NFYB_HMF"/>
    <property type="match status" value="1"/>
</dbReference>